<gene>
    <name evidence="1" type="ORF">SAMN05660830_02980</name>
</gene>
<dbReference type="RefSeq" id="WP_019999315.1">
    <property type="nucleotide sequence ID" value="NZ_CP192219.1"/>
</dbReference>
<comment type="caution">
    <text evidence="1">The sequence shown here is derived from an EMBL/GenBank/DDBJ whole genome shotgun (WGS) entry which is preliminary data.</text>
</comment>
<name>A0A8G2CBZ0_9BACT</name>
<dbReference type="EMBL" id="FQZR01000009">
    <property type="protein sequence ID" value="SHJ67398.1"/>
    <property type="molecule type" value="Genomic_DNA"/>
</dbReference>
<evidence type="ECO:0008006" key="3">
    <source>
        <dbReference type="Google" id="ProtNLM"/>
    </source>
</evidence>
<evidence type="ECO:0000313" key="1">
    <source>
        <dbReference type="EMBL" id="SHJ67398.1"/>
    </source>
</evidence>
<dbReference type="Proteomes" id="UP000184001">
    <property type="component" value="Unassembled WGS sequence"/>
</dbReference>
<dbReference type="PROSITE" id="PS51257">
    <property type="entry name" value="PROKAR_LIPOPROTEIN"/>
    <property type="match status" value="1"/>
</dbReference>
<reference evidence="1 2" key="1">
    <citation type="submission" date="2016-11" db="EMBL/GenBank/DDBJ databases">
        <authorList>
            <person name="Varghese N."/>
            <person name="Submissions S."/>
        </authorList>
    </citation>
    <scope>NUCLEOTIDE SEQUENCE [LARGE SCALE GENOMIC DNA]</scope>
    <source>
        <strain evidence="1 2">DSM 17919</strain>
    </source>
</reference>
<dbReference type="AlphaFoldDB" id="A0A8G2CBZ0"/>
<evidence type="ECO:0000313" key="2">
    <source>
        <dbReference type="Proteomes" id="UP000184001"/>
    </source>
</evidence>
<accession>A0A8G2CBZ0</accession>
<protein>
    <recommendedName>
        <fullName evidence="3">Molybdenum cofactor biosynthesis protein F N-terminal domain-containing protein</fullName>
    </recommendedName>
</protein>
<proteinExistence type="predicted"/>
<sequence length="130" mass="14394">MRQHALVFVFLIVFLAGCSLFHSEITPDTLVGQTVLVSLESGAFPDSTIKMQFISSKELAWRFTGNIGTSTGLTGYLISQVNPKTIIVTWRSKSDHVSYVVTMDFGSERCFMVRVDHGKNLLSEGVVAFE</sequence>
<organism evidence="1 2">
    <name type="scientific">Halodesulfovibrio aestuarii</name>
    <dbReference type="NCBI Taxonomy" id="126333"/>
    <lineage>
        <taxon>Bacteria</taxon>
        <taxon>Pseudomonadati</taxon>
        <taxon>Thermodesulfobacteriota</taxon>
        <taxon>Desulfovibrionia</taxon>
        <taxon>Desulfovibrionales</taxon>
        <taxon>Desulfovibrionaceae</taxon>
        <taxon>Halodesulfovibrio</taxon>
    </lineage>
</organism>